<sequence>MPVKISEFTAEPLAEHSQYVRTYRLRYSQNGKKRIWDGILSQNSVSVLIYHAEKRCFLFVRQFRPVVYYAELRESVGLNAHDDITNIVSEKSLPVTAGEVLELCAGLIDSTDSNPKQAATREILEECGYQVDEPSLVWINSFRGNVGLIGNQMELYYAQVVESQRVPGAGGGLVEEGECIDLVEWPLSKLDELLTADHNRPPSPVSFSYALLWFKFNILPHLL</sequence>
<evidence type="ECO:0000256" key="8">
    <source>
        <dbReference type="ARBA" id="ARBA00054674"/>
    </source>
</evidence>
<evidence type="ECO:0000256" key="5">
    <source>
        <dbReference type="ARBA" id="ARBA00022801"/>
    </source>
</evidence>
<comment type="function">
    <text evidence="8">Hydrolyzes UDP-glucose to glucose 1-phosphate and UMP and ADP-ribose to ribose 5-phosphate and AMP. The physiological substrate is probably UDP-glucose. Poor activity on other substrates such as ADP-glucose, CDP-glucose, GDP-glucose and GDP-mannose.</text>
</comment>
<dbReference type="SUPFAM" id="SSF55811">
    <property type="entry name" value="Nudix"/>
    <property type="match status" value="1"/>
</dbReference>
<name>A0AAV2TW85_CALDB</name>
<evidence type="ECO:0000256" key="7">
    <source>
        <dbReference type="ARBA" id="ARBA00051086"/>
    </source>
</evidence>
<dbReference type="PROSITE" id="PS51462">
    <property type="entry name" value="NUDIX"/>
    <property type="match status" value="1"/>
</dbReference>
<dbReference type="Gene3D" id="3.90.79.10">
    <property type="entry name" value="Nucleoside Triphosphate Pyrophosphohydrolase"/>
    <property type="match status" value="1"/>
</dbReference>
<accession>A0AAV2TW85</accession>
<dbReference type="EMBL" id="CAXLJL010000723">
    <property type="protein sequence ID" value="CAL5140431.1"/>
    <property type="molecule type" value="Genomic_DNA"/>
</dbReference>
<evidence type="ECO:0000256" key="11">
    <source>
        <dbReference type="ARBA" id="ARBA00080475"/>
    </source>
</evidence>
<comment type="subunit">
    <text evidence="3">Homodimer.</text>
</comment>
<dbReference type="InterPro" id="IPR015797">
    <property type="entry name" value="NUDIX_hydrolase-like_dom_sf"/>
</dbReference>
<proteinExistence type="predicted"/>
<evidence type="ECO:0000313" key="13">
    <source>
        <dbReference type="EMBL" id="CAL5140431.1"/>
    </source>
</evidence>
<gene>
    <name evidence="13" type="ORF">CDAUBV1_LOCUS15751</name>
</gene>
<dbReference type="CDD" id="cd18887">
    <property type="entry name" value="NUDIX_UGPPase_Nudt14"/>
    <property type="match status" value="1"/>
</dbReference>
<evidence type="ECO:0000256" key="9">
    <source>
        <dbReference type="ARBA" id="ARBA00066480"/>
    </source>
</evidence>
<evidence type="ECO:0000256" key="1">
    <source>
        <dbReference type="ARBA" id="ARBA00001946"/>
    </source>
</evidence>
<keyword evidence="5" id="KW-0378">Hydrolase</keyword>
<dbReference type="GO" id="GO:0008768">
    <property type="term" value="F:UDP-sugar diphosphatase activity"/>
    <property type="evidence" value="ECO:0007669"/>
    <property type="project" value="UniProtKB-EC"/>
</dbReference>
<keyword evidence="4" id="KW-0963">Cytoplasm</keyword>
<comment type="cofactor">
    <cofactor evidence="1">
        <name>Mg(2+)</name>
        <dbReference type="ChEBI" id="CHEBI:18420"/>
    </cofactor>
</comment>
<comment type="subcellular location">
    <subcellularLocation>
        <location evidence="2">Cytoplasm</location>
    </subcellularLocation>
</comment>
<reference evidence="13" key="1">
    <citation type="submission" date="2024-06" db="EMBL/GenBank/DDBJ databases">
        <authorList>
            <person name="Liu X."/>
            <person name="Lenzi L."/>
            <person name="Haldenby T S."/>
            <person name="Uol C."/>
        </authorList>
    </citation>
    <scope>NUCLEOTIDE SEQUENCE</scope>
</reference>
<dbReference type="PANTHER" id="PTHR11839">
    <property type="entry name" value="UDP/ADP-SUGAR PYROPHOSPHATASE"/>
    <property type="match status" value="1"/>
</dbReference>
<dbReference type="EC" id="3.6.1.45" evidence="9"/>
<evidence type="ECO:0000256" key="3">
    <source>
        <dbReference type="ARBA" id="ARBA00011738"/>
    </source>
</evidence>
<dbReference type="AlphaFoldDB" id="A0AAV2TW85"/>
<comment type="caution">
    <text evidence="13">The sequence shown here is derived from an EMBL/GenBank/DDBJ whole genome shotgun (WGS) entry which is preliminary data.</text>
</comment>
<evidence type="ECO:0000256" key="10">
    <source>
        <dbReference type="ARBA" id="ARBA00071467"/>
    </source>
</evidence>
<organism evidence="13 14">
    <name type="scientific">Calicophoron daubneyi</name>
    <name type="common">Rumen fluke</name>
    <name type="synonym">Paramphistomum daubneyi</name>
    <dbReference type="NCBI Taxonomy" id="300641"/>
    <lineage>
        <taxon>Eukaryota</taxon>
        <taxon>Metazoa</taxon>
        <taxon>Spiralia</taxon>
        <taxon>Lophotrochozoa</taxon>
        <taxon>Platyhelminthes</taxon>
        <taxon>Trematoda</taxon>
        <taxon>Digenea</taxon>
        <taxon>Plagiorchiida</taxon>
        <taxon>Pronocephalata</taxon>
        <taxon>Paramphistomoidea</taxon>
        <taxon>Paramphistomidae</taxon>
        <taxon>Calicophoron</taxon>
    </lineage>
</organism>
<dbReference type="GO" id="GO:0006753">
    <property type="term" value="P:nucleoside phosphate metabolic process"/>
    <property type="evidence" value="ECO:0007669"/>
    <property type="project" value="TreeGrafter"/>
</dbReference>
<evidence type="ECO:0000259" key="12">
    <source>
        <dbReference type="PROSITE" id="PS51462"/>
    </source>
</evidence>
<dbReference type="InterPro" id="IPR000086">
    <property type="entry name" value="NUDIX_hydrolase_dom"/>
</dbReference>
<dbReference type="PANTHER" id="PTHR11839:SF15">
    <property type="entry name" value="URIDINE DIPHOSPHATE GLUCOSE PYROPHOSPHATASE NUDT14"/>
    <property type="match status" value="1"/>
</dbReference>
<feature type="domain" description="Nudix hydrolase" evidence="12">
    <location>
        <begin position="40"/>
        <end position="208"/>
    </location>
</feature>
<dbReference type="Proteomes" id="UP001497525">
    <property type="component" value="Unassembled WGS sequence"/>
</dbReference>
<keyword evidence="6" id="KW-0460">Magnesium</keyword>
<evidence type="ECO:0000256" key="4">
    <source>
        <dbReference type="ARBA" id="ARBA00022490"/>
    </source>
</evidence>
<protein>
    <recommendedName>
        <fullName evidence="10">Uridine diphosphate glucose pyrophosphatase NUDT14</fullName>
        <ecNumber evidence="9">3.6.1.45</ecNumber>
    </recommendedName>
    <alternativeName>
        <fullName evidence="11">Nucleoside diphosphate-linked moiety X motif 14</fullName>
    </alternativeName>
</protein>
<dbReference type="GO" id="GO:0005737">
    <property type="term" value="C:cytoplasm"/>
    <property type="evidence" value="ECO:0007669"/>
    <property type="project" value="UniProtKB-SubCell"/>
</dbReference>
<dbReference type="Pfam" id="PF00293">
    <property type="entry name" value="NUDIX"/>
    <property type="match status" value="1"/>
</dbReference>
<evidence type="ECO:0000256" key="2">
    <source>
        <dbReference type="ARBA" id="ARBA00004496"/>
    </source>
</evidence>
<evidence type="ECO:0000313" key="14">
    <source>
        <dbReference type="Proteomes" id="UP001497525"/>
    </source>
</evidence>
<dbReference type="FunFam" id="3.90.79.10:FF:000035">
    <property type="entry name" value="Uridine diphosphate glucose pyrophosphatase"/>
    <property type="match status" value="1"/>
</dbReference>
<evidence type="ECO:0000256" key="6">
    <source>
        <dbReference type="ARBA" id="ARBA00022842"/>
    </source>
</evidence>
<dbReference type="GO" id="GO:0019693">
    <property type="term" value="P:ribose phosphate metabolic process"/>
    <property type="evidence" value="ECO:0007669"/>
    <property type="project" value="TreeGrafter"/>
</dbReference>
<comment type="catalytic activity">
    <reaction evidence="7">
        <text>UDP-sugar + H2O = UMP + alpha-D-aldose 1-phosphate.</text>
        <dbReference type="EC" id="3.6.1.45"/>
    </reaction>
</comment>